<feature type="transmembrane region" description="Helical" evidence="5">
    <location>
        <begin position="112"/>
        <end position="133"/>
    </location>
</feature>
<evidence type="ECO:0000256" key="1">
    <source>
        <dbReference type="ARBA" id="ARBA00004651"/>
    </source>
</evidence>
<feature type="transmembrane region" description="Helical" evidence="5">
    <location>
        <begin position="174"/>
        <end position="194"/>
    </location>
</feature>
<dbReference type="InterPro" id="IPR036259">
    <property type="entry name" value="MFS_trans_sf"/>
</dbReference>
<keyword evidence="4 5" id="KW-0472">Membrane</keyword>
<dbReference type="PROSITE" id="PS00216">
    <property type="entry name" value="SUGAR_TRANSPORT_1"/>
    <property type="match status" value="1"/>
</dbReference>
<dbReference type="SUPFAM" id="SSF103473">
    <property type="entry name" value="MFS general substrate transporter"/>
    <property type="match status" value="1"/>
</dbReference>
<evidence type="ECO:0000256" key="3">
    <source>
        <dbReference type="ARBA" id="ARBA00022989"/>
    </source>
</evidence>
<dbReference type="OrthoDB" id="4571944at2"/>
<feature type="transmembrane region" description="Helical" evidence="5">
    <location>
        <begin position="411"/>
        <end position="430"/>
    </location>
</feature>
<feature type="transmembrane region" description="Helical" evidence="5">
    <location>
        <begin position="145"/>
        <end position="168"/>
    </location>
</feature>
<evidence type="ECO:0000313" key="8">
    <source>
        <dbReference type="Proteomes" id="UP000430146"/>
    </source>
</evidence>
<evidence type="ECO:0000259" key="6">
    <source>
        <dbReference type="PROSITE" id="PS50850"/>
    </source>
</evidence>
<organism evidence="7 8">
    <name type="scientific">Mycolicibacterium vanbaalenii</name>
    <name type="common">Mycobacterium vanbaalenii</name>
    <dbReference type="NCBI Taxonomy" id="110539"/>
    <lineage>
        <taxon>Bacteria</taxon>
        <taxon>Bacillati</taxon>
        <taxon>Actinomycetota</taxon>
        <taxon>Actinomycetes</taxon>
        <taxon>Mycobacteriales</taxon>
        <taxon>Mycobacteriaceae</taxon>
        <taxon>Mycolicibacterium</taxon>
    </lineage>
</organism>
<feature type="domain" description="Major facilitator superfamily (MFS) profile" evidence="6">
    <location>
        <begin position="21"/>
        <end position="510"/>
    </location>
</feature>
<dbReference type="RefSeq" id="WP_159230908.1">
    <property type="nucleotide sequence ID" value="NZ_CACSIP010000018.1"/>
</dbReference>
<keyword evidence="3 5" id="KW-1133">Transmembrane helix</keyword>
<name>A0A5S9QRL5_MYCVN</name>
<keyword evidence="2 5" id="KW-0812">Transmembrane</keyword>
<feature type="transmembrane region" description="Helical" evidence="5">
    <location>
        <begin position="340"/>
        <end position="358"/>
    </location>
</feature>
<feature type="transmembrane region" description="Helical" evidence="5">
    <location>
        <begin position="311"/>
        <end position="331"/>
    </location>
</feature>
<reference evidence="7 8" key="1">
    <citation type="submission" date="2019-11" db="EMBL/GenBank/DDBJ databases">
        <authorList>
            <person name="Holert J."/>
        </authorList>
    </citation>
    <scope>NUCLEOTIDE SEQUENCE [LARGE SCALE GENOMIC DNA]</scope>
    <source>
        <strain evidence="7">BC8_1</strain>
    </source>
</reference>
<accession>A0A5S9QRL5</accession>
<dbReference type="InterPro" id="IPR011701">
    <property type="entry name" value="MFS"/>
</dbReference>
<dbReference type="InterPro" id="IPR020846">
    <property type="entry name" value="MFS_dom"/>
</dbReference>
<dbReference type="Pfam" id="PF07690">
    <property type="entry name" value="MFS_1"/>
    <property type="match status" value="1"/>
</dbReference>
<dbReference type="PANTHER" id="PTHR42718:SF49">
    <property type="entry name" value="EXPORT PROTEIN"/>
    <property type="match status" value="1"/>
</dbReference>
<dbReference type="EMBL" id="CACSIP010000018">
    <property type="protein sequence ID" value="CAA0120883.1"/>
    <property type="molecule type" value="Genomic_DNA"/>
</dbReference>
<feature type="transmembrane region" description="Helical" evidence="5">
    <location>
        <begin position="236"/>
        <end position="255"/>
    </location>
</feature>
<feature type="transmembrane region" description="Helical" evidence="5">
    <location>
        <begin position="206"/>
        <end position="224"/>
    </location>
</feature>
<dbReference type="GO" id="GO:0005886">
    <property type="term" value="C:plasma membrane"/>
    <property type="evidence" value="ECO:0007669"/>
    <property type="project" value="UniProtKB-SubCell"/>
</dbReference>
<feature type="transmembrane region" description="Helical" evidence="5">
    <location>
        <begin position="86"/>
        <end position="106"/>
    </location>
</feature>
<evidence type="ECO:0000256" key="4">
    <source>
        <dbReference type="ARBA" id="ARBA00023136"/>
    </source>
</evidence>
<evidence type="ECO:0000313" key="7">
    <source>
        <dbReference type="EMBL" id="CAA0120883.1"/>
    </source>
</evidence>
<dbReference type="Proteomes" id="UP000430146">
    <property type="component" value="Unassembled WGS sequence"/>
</dbReference>
<evidence type="ECO:0000256" key="5">
    <source>
        <dbReference type="SAM" id="Phobius"/>
    </source>
</evidence>
<comment type="subcellular location">
    <subcellularLocation>
        <location evidence="1">Cell membrane</location>
        <topology evidence="1">Multi-pass membrane protein</topology>
    </subcellularLocation>
</comment>
<sequence length="530" mass="54445">MSIDQIDPTASGMDEAVPKGKIYLLGLLGGLQMLDPTVANTSMVEAGRELGFTAAERALGASVSTLALAATVLAAGLAADRLGRRRVLIGAALLAAVGNMIVAAAPAAEVYLAGRAIAGIGLGATLAATFAYVRFVTPGPKISAALGLWSAVMISMIIVGLPIGGALAAGSWRLAMLLVPAVLIALVVLVPRVLPIMPRSGDGPVDYAGLVLIGASTVLLLYGLSQAATSPTSLRFYGPVSAGIVGYAVFGIVEIRSRFPAFPVKLFTNGIFVAAVVAGVAWNFTEAVVMLSTSNLWQYTKSASPLEVTVLQAPLLVILLVASILVGNYLSKHSDRLRQILGLGFTACVLGFLLMAAAKQSSPAWVVVPGVAVVGAGLALISVPQSVMFVSQAPARYFGPVTSFRTTVGQIGYAMGLTLSVVLVEGFGHARFAGNLQRAGLATPSQVAAGIDDVRSFARDQVEPTTAAGKAAVEAAEKAYTQGFDATMVLCAAFIALMGVVTVFMIDAGGTIKRLRRRIRPASGDTHGAP</sequence>
<feature type="transmembrane region" description="Helical" evidence="5">
    <location>
        <begin position="267"/>
        <end position="291"/>
    </location>
</feature>
<evidence type="ECO:0000256" key="2">
    <source>
        <dbReference type="ARBA" id="ARBA00022692"/>
    </source>
</evidence>
<dbReference type="PANTHER" id="PTHR42718">
    <property type="entry name" value="MAJOR FACILITATOR SUPERFAMILY MULTIDRUG TRANSPORTER MFSC"/>
    <property type="match status" value="1"/>
</dbReference>
<keyword evidence="8" id="KW-1185">Reference proteome</keyword>
<dbReference type="Gene3D" id="1.20.1250.20">
    <property type="entry name" value="MFS general substrate transporter like domains"/>
    <property type="match status" value="1"/>
</dbReference>
<dbReference type="InterPro" id="IPR005829">
    <property type="entry name" value="Sugar_transporter_CS"/>
</dbReference>
<dbReference type="AlphaFoldDB" id="A0A5S9QRL5"/>
<feature type="transmembrane region" description="Helical" evidence="5">
    <location>
        <begin position="58"/>
        <end position="79"/>
    </location>
</feature>
<feature type="transmembrane region" description="Helical" evidence="5">
    <location>
        <begin position="486"/>
        <end position="510"/>
    </location>
</feature>
<gene>
    <name evidence="7" type="primary">genK</name>
    <name evidence="7" type="ORF">AELLOGFF_04299</name>
</gene>
<feature type="transmembrane region" description="Helical" evidence="5">
    <location>
        <begin position="364"/>
        <end position="390"/>
    </location>
</feature>
<dbReference type="PROSITE" id="PS50850">
    <property type="entry name" value="MFS"/>
    <property type="match status" value="1"/>
</dbReference>
<dbReference type="GO" id="GO:0022857">
    <property type="term" value="F:transmembrane transporter activity"/>
    <property type="evidence" value="ECO:0007669"/>
    <property type="project" value="InterPro"/>
</dbReference>
<protein>
    <submittedName>
        <fullName evidence="7">Gentisate transporter</fullName>
    </submittedName>
</protein>
<proteinExistence type="predicted"/>